<dbReference type="InterPro" id="IPR050446">
    <property type="entry name" value="FAD-oxidoreductase/Apoptosis"/>
</dbReference>
<comment type="caution">
    <text evidence="7">The sequence shown here is derived from an EMBL/GenBank/DDBJ whole genome shotgun (WGS) entry which is preliminary data.</text>
</comment>
<dbReference type="PANTHER" id="PTHR43557">
    <property type="entry name" value="APOPTOSIS-INDUCING FACTOR 1"/>
    <property type="match status" value="1"/>
</dbReference>
<dbReference type="InterPro" id="IPR016156">
    <property type="entry name" value="FAD/NAD-linked_Rdtase_dimer_sf"/>
</dbReference>
<dbReference type="AlphaFoldDB" id="A0A8G2IQM9"/>
<dbReference type="PRINTS" id="PR00368">
    <property type="entry name" value="FADPNR"/>
</dbReference>
<evidence type="ECO:0000313" key="7">
    <source>
        <dbReference type="EMBL" id="TBX84978.1"/>
    </source>
</evidence>
<feature type="domain" description="Reductase C-terminal" evidence="6">
    <location>
        <begin position="321"/>
        <end position="391"/>
    </location>
</feature>
<evidence type="ECO:0000256" key="1">
    <source>
        <dbReference type="ARBA" id="ARBA00001974"/>
    </source>
</evidence>
<accession>A0A8G2IQM9</accession>
<dbReference type="SUPFAM" id="SSF55424">
    <property type="entry name" value="FAD/NAD-linked reductases, dimerisation (C-terminal) domain"/>
    <property type="match status" value="1"/>
</dbReference>
<dbReference type="InterPro" id="IPR028202">
    <property type="entry name" value="Reductase_C"/>
</dbReference>
<proteinExistence type="predicted"/>
<dbReference type="EMBL" id="SJLU01000037">
    <property type="protein sequence ID" value="TBX84978.1"/>
    <property type="molecule type" value="Genomic_DNA"/>
</dbReference>
<reference evidence="7 8" key="1">
    <citation type="submission" date="2019-02" db="EMBL/GenBank/DDBJ databases">
        <title>The competitiveness to form nodules shapes the capacities of Rhizobium leguminosarum sv viciae communities to promote symbiosis with specific hosts.</title>
        <authorList>
            <person name="Boivin S."/>
            <person name="Lepetit M."/>
        </authorList>
    </citation>
    <scope>NUCLEOTIDE SEQUENCE [LARGE SCALE GENOMIC DNA]</scope>
    <source>
        <strain evidence="7 8">SPF4F3</strain>
    </source>
</reference>
<comment type="cofactor">
    <cofactor evidence="1">
        <name>FAD</name>
        <dbReference type="ChEBI" id="CHEBI:57692"/>
    </cofactor>
</comment>
<keyword evidence="2" id="KW-0285">Flavoprotein</keyword>
<dbReference type="InterPro" id="IPR036188">
    <property type="entry name" value="FAD/NAD-bd_sf"/>
</dbReference>
<evidence type="ECO:0000256" key="3">
    <source>
        <dbReference type="ARBA" id="ARBA00022827"/>
    </source>
</evidence>
<dbReference type="RefSeq" id="WP_131603421.1">
    <property type="nucleotide sequence ID" value="NZ_SJLU01000037.1"/>
</dbReference>
<gene>
    <name evidence="7" type="ORF">E0H31_35865</name>
</gene>
<evidence type="ECO:0000259" key="5">
    <source>
        <dbReference type="Pfam" id="PF07992"/>
    </source>
</evidence>
<dbReference type="InterPro" id="IPR023753">
    <property type="entry name" value="FAD/NAD-binding_dom"/>
</dbReference>
<dbReference type="Proteomes" id="UP000291866">
    <property type="component" value="Unassembled WGS sequence"/>
</dbReference>
<evidence type="ECO:0000259" key="6">
    <source>
        <dbReference type="Pfam" id="PF14759"/>
    </source>
</evidence>
<dbReference type="Pfam" id="PF14759">
    <property type="entry name" value="Reductase_C"/>
    <property type="match status" value="1"/>
</dbReference>
<dbReference type="PANTHER" id="PTHR43557:SF2">
    <property type="entry name" value="RIESKE DOMAIN-CONTAINING PROTEIN-RELATED"/>
    <property type="match status" value="1"/>
</dbReference>
<dbReference type="Gene3D" id="3.30.390.30">
    <property type="match status" value="1"/>
</dbReference>
<keyword evidence="4" id="KW-0560">Oxidoreductase</keyword>
<name>A0A8G2IQM9_RHILV</name>
<evidence type="ECO:0000256" key="4">
    <source>
        <dbReference type="ARBA" id="ARBA00023002"/>
    </source>
</evidence>
<dbReference type="Gene3D" id="3.50.50.60">
    <property type="entry name" value="FAD/NAD(P)-binding domain"/>
    <property type="match status" value="2"/>
</dbReference>
<evidence type="ECO:0000313" key="8">
    <source>
        <dbReference type="Proteomes" id="UP000291866"/>
    </source>
</evidence>
<sequence length="403" mass="42988">MSGILIIGASHSGVAAAAALRTAKYDGCIKLVTQENVLPYHRPPLSKEALSRDEFTPTLLRPASFYASNEIDLVQGVKIVELNLEERHASAENGDLYSYDRLILAQGAEPRRLPPSVDVGAVAHYLRTHEDLAALKARLSAARSVVIVGGGLIGMEIAAIALAKGLEVTVIEAGPRLMERTVSKSIANYLLDRHLNKGLRIRLGSAVSSVRRDEDRSVDLVTLGGGEQIEADIVVVAIGAAPHEKLARDAGLKVENGILVSEAGLSSDPAVYAVGDCSAWYDPDLGRHIRNEAVNPGQDQAKVVASAITGTELPAKRLPRYWSHQAAIQLQMSGDVNGTDMEAVLNAPASGAFSVLGFRSDRLVAVQTINAPQQFGKLHDMIGMDRASLAAALDVEFPPPHHH</sequence>
<organism evidence="7 8">
    <name type="scientific">Rhizobium leguminosarum bv. viciae</name>
    <dbReference type="NCBI Taxonomy" id="387"/>
    <lineage>
        <taxon>Bacteria</taxon>
        <taxon>Pseudomonadati</taxon>
        <taxon>Pseudomonadota</taxon>
        <taxon>Alphaproteobacteria</taxon>
        <taxon>Hyphomicrobiales</taxon>
        <taxon>Rhizobiaceae</taxon>
        <taxon>Rhizobium/Agrobacterium group</taxon>
        <taxon>Rhizobium</taxon>
    </lineage>
</organism>
<dbReference type="PRINTS" id="PR00411">
    <property type="entry name" value="PNDRDTASEI"/>
</dbReference>
<feature type="domain" description="FAD/NAD(P)-binding" evidence="5">
    <location>
        <begin position="4"/>
        <end position="280"/>
    </location>
</feature>
<dbReference type="Pfam" id="PF07992">
    <property type="entry name" value="Pyr_redox_2"/>
    <property type="match status" value="1"/>
</dbReference>
<keyword evidence="3" id="KW-0274">FAD</keyword>
<protein>
    <submittedName>
        <fullName evidence="7">NAD(P)H-nitrite reductase</fullName>
    </submittedName>
</protein>
<dbReference type="GO" id="GO:0016651">
    <property type="term" value="F:oxidoreductase activity, acting on NAD(P)H"/>
    <property type="evidence" value="ECO:0007669"/>
    <property type="project" value="TreeGrafter"/>
</dbReference>
<dbReference type="SUPFAM" id="SSF51905">
    <property type="entry name" value="FAD/NAD(P)-binding domain"/>
    <property type="match status" value="1"/>
</dbReference>
<evidence type="ECO:0000256" key="2">
    <source>
        <dbReference type="ARBA" id="ARBA00022630"/>
    </source>
</evidence>
<dbReference type="GO" id="GO:0005737">
    <property type="term" value="C:cytoplasm"/>
    <property type="evidence" value="ECO:0007669"/>
    <property type="project" value="TreeGrafter"/>
</dbReference>